<name>A0A494Z7E6_9BACL</name>
<organism evidence="1 2">
    <name type="scientific">Ureibacillus endophyticus</name>
    <dbReference type="NCBI Taxonomy" id="1978490"/>
    <lineage>
        <taxon>Bacteria</taxon>
        <taxon>Bacillati</taxon>
        <taxon>Bacillota</taxon>
        <taxon>Bacilli</taxon>
        <taxon>Bacillales</taxon>
        <taxon>Caryophanaceae</taxon>
        <taxon>Ureibacillus</taxon>
    </lineage>
</organism>
<dbReference type="Proteomes" id="UP000272238">
    <property type="component" value="Unassembled WGS sequence"/>
</dbReference>
<comment type="caution">
    <text evidence="1">The sequence shown here is derived from an EMBL/GenBank/DDBJ whole genome shotgun (WGS) entry which is preliminary data.</text>
</comment>
<sequence>MNYRITNKPVFEQAQVRSVADVVFTEEELKNGMRLAVSKADPTLELYLIDVDGQKKFDVRWDDSSEIFVGWFSAWDNFVWCLNTAEKEKQANTAPQE</sequence>
<evidence type="ECO:0000313" key="1">
    <source>
        <dbReference type="EMBL" id="RKQ18454.1"/>
    </source>
</evidence>
<dbReference type="OrthoDB" id="2735372at2"/>
<keyword evidence="2" id="KW-1185">Reference proteome</keyword>
<dbReference type="EMBL" id="RBZN01000008">
    <property type="protein sequence ID" value="RKQ18454.1"/>
    <property type="molecule type" value="Genomic_DNA"/>
</dbReference>
<dbReference type="AlphaFoldDB" id="A0A494Z7E6"/>
<reference evidence="1 2" key="1">
    <citation type="journal article" date="2016" name="Antonie Van Leeuwenhoek">
        <title>Lysinibacillus endophyticus sp. nov., an indole-3-acetic acid producing endophytic bacterium isolated from corn root (Zea mays cv. Xinken-5).</title>
        <authorList>
            <person name="Yu J."/>
            <person name="Guan X."/>
            <person name="Liu C."/>
            <person name="Xiang W."/>
            <person name="Yu Z."/>
            <person name="Liu X."/>
            <person name="Wang G."/>
        </authorList>
    </citation>
    <scope>NUCLEOTIDE SEQUENCE [LARGE SCALE GENOMIC DNA]</scope>
    <source>
        <strain evidence="1 2">DSM 100506</strain>
    </source>
</reference>
<proteinExistence type="predicted"/>
<protein>
    <submittedName>
        <fullName evidence="1">Uncharacterized protein</fullName>
    </submittedName>
</protein>
<gene>
    <name evidence="1" type="ORF">D8M03_05250</name>
</gene>
<evidence type="ECO:0000313" key="2">
    <source>
        <dbReference type="Proteomes" id="UP000272238"/>
    </source>
</evidence>
<dbReference type="RefSeq" id="WP_121213725.1">
    <property type="nucleotide sequence ID" value="NZ_JAMYWW010000001.1"/>
</dbReference>
<accession>A0A494Z7E6</accession>